<comment type="caution">
    <text evidence="1">The sequence shown here is derived from an EMBL/GenBank/DDBJ whole genome shotgun (WGS) entry which is preliminary data.</text>
</comment>
<dbReference type="Proteomes" id="UP000264445">
    <property type="component" value="Unassembled WGS sequence"/>
</dbReference>
<accession>A0A101E5A5</accession>
<sequence>MNDIKKRGAKRRLLVFGEFFSNTTGCVNVDLREMKDFSVHPSADDPVNLSVVLKYLYKNHPEIEVEVVDSRNFFFFLYLLKYNIKGGKIAWILDGKKVFEGIPTIEQLEQILQQH</sequence>
<reference evidence="1 2" key="1">
    <citation type="journal article" date="2018" name="Nat. Biotechnol.">
        <title>A standardized bacterial taxonomy based on genome phylogeny substantially revises the tree of life.</title>
        <authorList>
            <person name="Parks D.H."/>
            <person name="Chuvochina M."/>
            <person name="Waite D.W."/>
            <person name="Rinke C."/>
            <person name="Skarshewski A."/>
            <person name="Chaumeil P.A."/>
            <person name="Hugenholtz P."/>
        </authorList>
    </citation>
    <scope>NUCLEOTIDE SEQUENCE [LARGE SCALE GENOMIC DNA]</scope>
    <source>
        <strain evidence="1">UBA12544</strain>
    </source>
</reference>
<dbReference type="EMBL" id="DOLB01000104">
    <property type="protein sequence ID" value="HBT49590.1"/>
    <property type="molecule type" value="Genomic_DNA"/>
</dbReference>
<name>A0A101E5A5_9THEO</name>
<dbReference type="AlphaFoldDB" id="A0A101E5A5"/>
<dbReference type="RefSeq" id="WP_278429159.1">
    <property type="nucleotide sequence ID" value="NZ_DOLB01000104.1"/>
</dbReference>
<organism evidence="1 2">
    <name type="scientific">Caldanaerobacter subterraneus</name>
    <dbReference type="NCBI Taxonomy" id="911092"/>
    <lineage>
        <taxon>Bacteria</taxon>
        <taxon>Bacillati</taxon>
        <taxon>Bacillota</taxon>
        <taxon>Clostridia</taxon>
        <taxon>Thermoanaerobacterales</taxon>
        <taxon>Thermoanaerobacteraceae</taxon>
        <taxon>Caldanaerobacter</taxon>
    </lineage>
</organism>
<gene>
    <name evidence="1" type="ORF">DEA61_07150</name>
</gene>
<proteinExistence type="predicted"/>
<evidence type="ECO:0000313" key="1">
    <source>
        <dbReference type="EMBL" id="HBT49590.1"/>
    </source>
</evidence>
<evidence type="ECO:0000313" key="2">
    <source>
        <dbReference type="Proteomes" id="UP000264445"/>
    </source>
</evidence>
<protein>
    <submittedName>
        <fullName evidence="1">Uncharacterized protein</fullName>
    </submittedName>
</protein>